<dbReference type="InterPro" id="IPR010642">
    <property type="entry name" value="Invasion_prot_B"/>
</dbReference>
<dbReference type="Proteomes" id="UP000773614">
    <property type="component" value="Unassembled WGS sequence"/>
</dbReference>
<proteinExistence type="predicted"/>
<keyword evidence="3" id="KW-1185">Reference proteome</keyword>
<gene>
    <name evidence="2" type="ORF">E4O86_16875</name>
</gene>
<protein>
    <submittedName>
        <fullName evidence="2">Invasion associated locus B family protein</fullName>
    </submittedName>
</protein>
<feature type="compositionally biased region" description="Basic and acidic residues" evidence="1">
    <location>
        <begin position="171"/>
        <end position="188"/>
    </location>
</feature>
<dbReference type="Gene3D" id="2.60.40.1880">
    <property type="entry name" value="Invasion associated locus B (IalB) protein"/>
    <property type="match status" value="1"/>
</dbReference>
<sequence length="195" mass="21030">MAQGAPAAGAAAPAAGEQAQAPQPDWMKLCSQHPETKQQVCVITRERRAATGQLLAAVSLREVQDKKILVTAVPPGMLLRPGLQIQIDGGKTQKGQYTICFPNLCFAENEVNADYVSSLKRGKQLVITSLNQQAKPVNFDISLAGFTAAYDGPAVDPAQLQAEQAKLQDELKKKAEEARQQLIERQRQETAPAGQ</sequence>
<dbReference type="AlphaFoldDB" id="A0A964WV10"/>
<organism evidence="2 3">
    <name type="scientific">Propylenella binzhouense</name>
    <dbReference type="NCBI Taxonomy" id="2555902"/>
    <lineage>
        <taxon>Bacteria</taxon>
        <taxon>Pseudomonadati</taxon>
        <taxon>Pseudomonadota</taxon>
        <taxon>Alphaproteobacteria</taxon>
        <taxon>Hyphomicrobiales</taxon>
        <taxon>Propylenellaceae</taxon>
        <taxon>Propylenella</taxon>
    </lineage>
</organism>
<feature type="region of interest" description="Disordered" evidence="1">
    <location>
        <begin position="171"/>
        <end position="195"/>
    </location>
</feature>
<evidence type="ECO:0000313" key="2">
    <source>
        <dbReference type="EMBL" id="MYZ49385.1"/>
    </source>
</evidence>
<comment type="caution">
    <text evidence="2">The sequence shown here is derived from an EMBL/GenBank/DDBJ whole genome shotgun (WGS) entry which is preliminary data.</text>
</comment>
<reference evidence="2" key="1">
    <citation type="submission" date="2019-03" db="EMBL/GenBank/DDBJ databases">
        <title>Afifella sp. nov., isolated from activated sludge.</title>
        <authorList>
            <person name="Li Q."/>
            <person name="Liu Y."/>
        </authorList>
    </citation>
    <scope>NUCLEOTIDE SEQUENCE</scope>
    <source>
        <strain evidence="2">L72</strain>
    </source>
</reference>
<dbReference type="Pfam" id="PF06776">
    <property type="entry name" value="IalB"/>
    <property type="match status" value="1"/>
</dbReference>
<evidence type="ECO:0000256" key="1">
    <source>
        <dbReference type="SAM" id="MobiDB-lite"/>
    </source>
</evidence>
<accession>A0A964WV10</accession>
<name>A0A964WV10_9HYPH</name>
<dbReference type="EMBL" id="SPKJ01000072">
    <property type="protein sequence ID" value="MYZ49385.1"/>
    <property type="molecule type" value="Genomic_DNA"/>
</dbReference>
<evidence type="ECO:0000313" key="3">
    <source>
        <dbReference type="Proteomes" id="UP000773614"/>
    </source>
</evidence>
<dbReference type="InterPro" id="IPR038696">
    <property type="entry name" value="IalB_sf"/>
</dbReference>